<feature type="compositionally biased region" description="Polar residues" evidence="1">
    <location>
        <begin position="173"/>
        <end position="184"/>
    </location>
</feature>
<accession>A0A3P3VXH4</accession>
<gene>
    <name evidence="3" type="ORF">EG850_09620</name>
</gene>
<reference evidence="3 4" key="1">
    <citation type="submission" date="2018-11" db="EMBL/GenBank/DDBJ databases">
        <title>YIM 102482-1 draft genome.</title>
        <authorList>
            <person name="Li G."/>
            <person name="Jiang Y."/>
        </authorList>
    </citation>
    <scope>NUCLEOTIDE SEQUENCE [LARGE SCALE GENOMIC DNA]</scope>
    <source>
        <strain evidence="3 4">YIM 102482-1</strain>
    </source>
</reference>
<dbReference type="InterPro" id="IPR029058">
    <property type="entry name" value="AB_hydrolase_fold"/>
</dbReference>
<evidence type="ECO:0000313" key="3">
    <source>
        <dbReference type="EMBL" id="RRJ86159.1"/>
    </source>
</evidence>
<evidence type="ECO:0000313" key="4">
    <source>
        <dbReference type="Proteomes" id="UP000274391"/>
    </source>
</evidence>
<proteinExistence type="predicted"/>
<dbReference type="InterPro" id="IPR010427">
    <property type="entry name" value="DUF1023"/>
</dbReference>
<name>A0A3P3VXH4_9MICO</name>
<protein>
    <recommendedName>
        <fullName evidence="2">DUF1023 domain-containing protein</fullName>
    </recommendedName>
</protein>
<dbReference type="Pfam" id="PF06259">
    <property type="entry name" value="Abhydrolase_8"/>
    <property type="match status" value="1"/>
</dbReference>
<sequence>MVTWAEVQTWQRGPLDDAVQAAHDRRSTLERVADDLTTRRGALDAQGQTADAVRAALDRESDVADDLVAQFSELVLASAEASDGVWEIETAVHECITYAEIQGLVISSTGAVSIAAWKQADIDLDNAGGGYGRVQSIAQSALLELESAISNVLTSADTVDSNYKTRLDALSTVDSTEGSGSFSQGLPDRPNPDWSATEVAAWWNALTDEERALIIANDPDAIGNLNGIDAHSRDLANRNRLAGLIEAAEAEVAAELAELIESEGANSSSYRDAVNRLNDLRQTQESLENWPGTSLLLLDATSGDQVRAAVAIGDVDNAAHVGTYVPGMTTNVRDSLDGSINDVNNLRQNAIDRSGLPPSDVAMIAWLGYDAPPGAIEAAGTSRAEEGAGLLSGFLEGIQASHTASGSGDSHMSVFGHSYGSTTSGMMTTEVNVGVVDDLVMFGSPGSGAQDIRDYNIDSGGAYVSAVDSYDAVQGIGPDGSFGVNPTKLDGVEHLSNDTPPWSGQWWNPFARHSDYLKLNPDGTPTGTLDDFADVLTDRK</sequence>
<dbReference type="EMBL" id="RQVS01000011">
    <property type="protein sequence ID" value="RRJ86159.1"/>
    <property type="molecule type" value="Genomic_DNA"/>
</dbReference>
<keyword evidence="4" id="KW-1185">Reference proteome</keyword>
<feature type="domain" description="DUF1023" evidence="2">
    <location>
        <begin position="304"/>
        <end position="473"/>
    </location>
</feature>
<feature type="region of interest" description="Disordered" evidence="1">
    <location>
        <begin position="173"/>
        <end position="192"/>
    </location>
</feature>
<dbReference type="Proteomes" id="UP000274391">
    <property type="component" value="Unassembled WGS sequence"/>
</dbReference>
<dbReference type="SUPFAM" id="SSF53474">
    <property type="entry name" value="alpha/beta-Hydrolases"/>
    <property type="match status" value="1"/>
</dbReference>
<dbReference type="AlphaFoldDB" id="A0A3P3VXH4"/>
<comment type="caution">
    <text evidence="3">The sequence shown here is derived from an EMBL/GenBank/DDBJ whole genome shotgun (WGS) entry which is preliminary data.</text>
</comment>
<evidence type="ECO:0000259" key="2">
    <source>
        <dbReference type="Pfam" id="PF06259"/>
    </source>
</evidence>
<evidence type="ECO:0000256" key="1">
    <source>
        <dbReference type="SAM" id="MobiDB-lite"/>
    </source>
</evidence>
<dbReference type="RefSeq" id="WP_124972922.1">
    <property type="nucleotide sequence ID" value="NZ_RQVS01000011.1"/>
</dbReference>
<dbReference type="OrthoDB" id="3259161at2"/>
<organism evidence="3 4">
    <name type="scientific">Gulosibacter macacae</name>
    <dbReference type="NCBI Taxonomy" id="2488791"/>
    <lineage>
        <taxon>Bacteria</taxon>
        <taxon>Bacillati</taxon>
        <taxon>Actinomycetota</taxon>
        <taxon>Actinomycetes</taxon>
        <taxon>Micrococcales</taxon>
        <taxon>Microbacteriaceae</taxon>
        <taxon>Gulosibacter</taxon>
    </lineage>
</organism>